<comment type="caution">
    <text evidence="3">The sequence shown here is derived from an EMBL/GenBank/DDBJ whole genome shotgun (WGS) entry which is preliminary data.</text>
</comment>
<dbReference type="PANTHER" id="PTHR33607:SF2">
    <property type="entry name" value="ENDONUCLEASE-1"/>
    <property type="match status" value="1"/>
</dbReference>
<reference evidence="3" key="1">
    <citation type="submission" date="2021-11" db="EMBL/GenBank/DDBJ databases">
        <authorList>
            <person name="Bulgarelli D."/>
        </authorList>
    </citation>
    <scope>NUCLEOTIDE SEQUENCE</scope>
    <source>
        <strain evidence="3">Bi133</strain>
    </source>
</reference>
<organism evidence="3 4">
    <name type="scientific">Peribacillus simplex</name>
    <dbReference type="NCBI Taxonomy" id="1478"/>
    <lineage>
        <taxon>Bacteria</taxon>
        <taxon>Bacillati</taxon>
        <taxon>Bacillota</taxon>
        <taxon>Bacilli</taxon>
        <taxon>Bacillales</taxon>
        <taxon>Bacillaceae</taxon>
        <taxon>Peribacillus</taxon>
    </lineage>
</organism>
<dbReference type="EC" id="3.1.-.-" evidence="3"/>
<evidence type="ECO:0000256" key="2">
    <source>
        <dbReference type="ARBA" id="ARBA00022801"/>
    </source>
</evidence>
<dbReference type="InterPro" id="IPR044925">
    <property type="entry name" value="His-Me_finger_sf"/>
</dbReference>
<evidence type="ECO:0000256" key="1">
    <source>
        <dbReference type="ARBA" id="ARBA00022722"/>
    </source>
</evidence>
<sequence>MNSEIARMLFYMVVRYGESGEIDLELNNQVNSCTNRYHGKLAVLLEWNEQDPVDTFERNRNEIIYNKYKHNRNPFIDHLEWALSHLVERAVLFFRAALSTYKV</sequence>
<dbReference type="Proteomes" id="UP000789326">
    <property type="component" value="Unassembled WGS sequence"/>
</dbReference>
<dbReference type="SUPFAM" id="SSF54060">
    <property type="entry name" value="His-Me finger endonucleases"/>
    <property type="match status" value="1"/>
</dbReference>
<dbReference type="EMBL" id="CAKKMG010000003">
    <property type="protein sequence ID" value="CAH0136033.1"/>
    <property type="molecule type" value="Genomic_DNA"/>
</dbReference>
<dbReference type="GO" id="GO:0004518">
    <property type="term" value="F:nuclease activity"/>
    <property type="evidence" value="ECO:0007669"/>
    <property type="project" value="UniProtKB-KW"/>
</dbReference>
<accession>A0A9W4PBB7</accession>
<name>A0A9W4PBB7_9BACI</name>
<dbReference type="PANTHER" id="PTHR33607">
    <property type="entry name" value="ENDONUCLEASE-1"/>
    <property type="match status" value="1"/>
</dbReference>
<dbReference type="AlphaFoldDB" id="A0A9W4PBB7"/>
<proteinExistence type="predicted"/>
<protein>
    <submittedName>
        <fullName evidence="3">Extracellular ribonuclease</fullName>
        <ecNumber evidence="3">3.1.-.-</ecNumber>
    </submittedName>
</protein>
<keyword evidence="2 3" id="KW-0378">Hydrolase</keyword>
<dbReference type="GO" id="GO:0016787">
    <property type="term" value="F:hydrolase activity"/>
    <property type="evidence" value="ECO:0007669"/>
    <property type="project" value="UniProtKB-KW"/>
</dbReference>
<evidence type="ECO:0000313" key="3">
    <source>
        <dbReference type="EMBL" id="CAH0136033.1"/>
    </source>
</evidence>
<evidence type="ECO:0000313" key="4">
    <source>
        <dbReference type="Proteomes" id="UP000789326"/>
    </source>
</evidence>
<dbReference type="Pfam" id="PF04231">
    <property type="entry name" value="Endonuclease_1"/>
    <property type="match status" value="1"/>
</dbReference>
<dbReference type="InterPro" id="IPR007346">
    <property type="entry name" value="Endonuclease-I"/>
</dbReference>
<gene>
    <name evidence="3" type="primary">bsn_1</name>
    <name evidence="3" type="ORF">SRABI133_00350</name>
</gene>
<keyword evidence="1" id="KW-0540">Nuclease</keyword>